<dbReference type="Pfam" id="PF13185">
    <property type="entry name" value="GAF_2"/>
    <property type="match status" value="1"/>
</dbReference>
<dbReference type="InterPro" id="IPR029016">
    <property type="entry name" value="GAF-like_dom_sf"/>
</dbReference>
<name>A0ABX0A2E2_9BACI</name>
<dbReference type="PANTHER" id="PTHR33744:SF1">
    <property type="entry name" value="DNA-BINDING TRANSCRIPTIONAL ACTIVATOR ADER"/>
    <property type="match status" value="1"/>
</dbReference>
<sequence length="619" mass="71294">MKEPLSYRQLQSLIYVSDVLNSSLNIDSIIHSILQTTISVIDAADGGVLFLYDELSDSLIAQSTVGFDPLILNQVRLKPGESMTGLTFQKKECLLFETRQKVEETIRTLSPANIALMEQSIPYYPYSTLCAPILLKDECIGVITLDSFNKEKQFTEEDIKLLKAICHQAAIAIERGRFYQEKEQSLLKLEAMNTKITQHNEMLSRSVQLHRDLADLVLQGKGLSSIMEYLKGATGENFFLYDCNGALIASSMTEPFSDEDIIVVKEFITDILNKQQFRRQTGEVVFRGKTVHMLTFPIGLLPDLFGLLTIVSSKPMNEINIAAVEHASTVISLELLKEEAIFDVHQKVKGDFLDEVLHGRINETILHHAKLLHLYPNQTFLVARLKISTSSTQIQEHLLERRRIAKYIQKLLKRDYPDSFTVIQHDQLIFLFSLSNKLEKEQEIRTIKERFQILLHKLHEQFPSTNFHLGIGRWKNGLEQVYLSAKEANECLKFLSNFSVNEKILCYSDLGLYRLLLQNSEEQIIDFIYDQLRPLIKESKGKNREFIETLNTYIKNNMNVKVTAEELHIHPNTLHYRLNRIQKILNCDFGDPHQLLNLQMALELYSLFEGKMRLFSIHK</sequence>
<keyword evidence="4" id="KW-1185">Reference proteome</keyword>
<dbReference type="SUPFAM" id="SSF55781">
    <property type="entry name" value="GAF domain-like"/>
    <property type="match status" value="1"/>
</dbReference>
<feature type="domain" description="GAF" evidence="2">
    <location>
        <begin position="25"/>
        <end position="183"/>
    </location>
</feature>
<dbReference type="PANTHER" id="PTHR33744">
    <property type="entry name" value="CARBOHYDRATE DIACID REGULATOR"/>
    <property type="match status" value="1"/>
</dbReference>
<dbReference type="EMBL" id="JAACYS010000027">
    <property type="protein sequence ID" value="NCU17593.1"/>
    <property type="molecule type" value="Genomic_DNA"/>
</dbReference>
<evidence type="ECO:0000313" key="3">
    <source>
        <dbReference type="EMBL" id="NCU17593.1"/>
    </source>
</evidence>
<dbReference type="SMART" id="SM00065">
    <property type="entry name" value="GAF"/>
    <property type="match status" value="1"/>
</dbReference>
<evidence type="ECO:0000256" key="1">
    <source>
        <dbReference type="ARBA" id="ARBA00006754"/>
    </source>
</evidence>
<evidence type="ECO:0000313" key="4">
    <source>
        <dbReference type="Proteomes" id="UP000743899"/>
    </source>
</evidence>
<dbReference type="Pfam" id="PF13556">
    <property type="entry name" value="HTH_30"/>
    <property type="match status" value="1"/>
</dbReference>
<dbReference type="InterPro" id="IPR003018">
    <property type="entry name" value="GAF"/>
</dbReference>
<dbReference type="Proteomes" id="UP000743899">
    <property type="component" value="Unassembled WGS sequence"/>
</dbReference>
<organism evidence="3 4">
    <name type="scientific">Pallidibacillus pasinlerensis</name>
    <dbReference type="NCBI Taxonomy" id="2703818"/>
    <lineage>
        <taxon>Bacteria</taxon>
        <taxon>Bacillati</taxon>
        <taxon>Bacillota</taxon>
        <taxon>Bacilli</taxon>
        <taxon>Bacillales</taxon>
        <taxon>Bacillaceae</taxon>
        <taxon>Pallidibacillus</taxon>
    </lineage>
</organism>
<dbReference type="InterPro" id="IPR051448">
    <property type="entry name" value="CdaR-like_regulators"/>
</dbReference>
<accession>A0ABX0A2E2</accession>
<dbReference type="Gene3D" id="3.30.450.40">
    <property type="match status" value="1"/>
</dbReference>
<dbReference type="RefSeq" id="WP_161920427.1">
    <property type="nucleotide sequence ID" value="NZ_JAACYS010000027.1"/>
</dbReference>
<dbReference type="Gene3D" id="1.10.10.2840">
    <property type="entry name" value="PucR C-terminal helix-turn-helix domain"/>
    <property type="match status" value="1"/>
</dbReference>
<proteinExistence type="inferred from homology"/>
<gene>
    <name evidence="3" type="ORF">GW534_07440</name>
</gene>
<reference evidence="3 4" key="1">
    <citation type="submission" date="2020-01" db="EMBL/GenBank/DDBJ databases">
        <title>A novel Bacillus sp. from Pasinler.</title>
        <authorList>
            <person name="Adiguzel A."/>
            <person name="Ay H."/>
            <person name="Baltaci M.O."/>
        </authorList>
    </citation>
    <scope>NUCLEOTIDE SEQUENCE [LARGE SCALE GENOMIC DNA]</scope>
    <source>
        <strain evidence="3 4">P1</strain>
    </source>
</reference>
<dbReference type="InterPro" id="IPR042070">
    <property type="entry name" value="PucR_C-HTH_sf"/>
</dbReference>
<dbReference type="InterPro" id="IPR025736">
    <property type="entry name" value="PucR_C-HTH_dom"/>
</dbReference>
<evidence type="ECO:0000259" key="2">
    <source>
        <dbReference type="SMART" id="SM00065"/>
    </source>
</evidence>
<protein>
    <submittedName>
        <fullName evidence="3">GAF domain-containing protein</fullName>
    </submittedName>
</protein>
<dbReference type="InterPro" id="IPR041522">
    <property type="entry name" value="CdaR_GGDEF"/>
</dbReference>
<comment type="caution">
    <text evidence="3">The sequence shown here is derived from an EMBL/GenBank/DDBJ whole genome shotgun (WGS) entry which is preliminary data.</text>
</comment>
<comment type="similarity">
    <text evidence="1">Belongs to the CdaR family.</text>
</comment>
<dbReference type="Pfam" id="PF17853">
    <property type="entry name" value="GGDEF_2"/>
    <property type="match status" value="1"/>
</dbReference>